<sequence length="58" mass="5956">MGDVEAGKGVHGGVGWGANPNIRMFMAIKYGRMDMFAAVGGQKRSVALGATTLCALNA</sequence>
<evidence type="ECO:0000313" key="1">
    <source>
        <dbReference type="EMBL" id="GGA36470.1"/>
    </source>
</evidence>
<comment type="caution">
    <text evidence="1">The sequence shown here is derived from an EMBL/GenBank/DDBJ whole genome shotgun (WGS) entry which is preliminary data.</text>
</comment>
<protein>
    <submittedName>
        <fullName evidence="1">Uncharacterized protein</fullName>
    </submittedName>
</protein>
<dbReference type="EMBL" id="BMJA01000002">
    <property type="protein sequence ID" value="GGA36470.1"/>
    <property type="molecule type" value="Genomic_DNA"/>
</dbReference>
<evidence type="ECO:0000313" key="2">
    <source>
        <dbReference type="Proteomes" id="UP000620046"/>
    </source>
</evidence>
<proteinExistence type="predicted"/>
<gene>
    <name evidence="1" type="ORF">GCM10010981_26940</name>
</gene>
<reference evidence="2" key="1">
    <citation type="journal article" date="2019" name="Int. J. Syst. Evol. Microbiol.">
        <title>The Global Catalogue of Microorganisms (GCM) 10K type strain sequencing project: providing services to taxonomists for standard genome sequencing and annotation.</title>
        <authorList>
            <consortium name="The Broad Institute Genomics Platform"/>
            <consortium name="The Broad Institute Genome Sequencing Center for Infectious Disease"/>
            <person name="Wu L."/>
            <person name="Ma J."/>
        </authorList>
    </citation>
    <scope>NUCLEOTIDE SEQUENCE [LARGE SCALE GENOMIC DNA]</scope>
    <source>
        <strain evidence="2">CGMCC 1.15439</strain>
    </source>
</reference>
<organism evidence="1 2">
    <name type="scientific">Dyella nitratireducens</name>
    <dbReference type="NCBI Taxonomy" id="1849580"/>
    <lineage>
        <taxon>Bacteria</taxon>
        <taxon>Pseudomonadati</taxon>
        <taxon>Pseudomonadota</taxon>
        <taxon>Gammaproteobacteria</taxon>
        <taxon>Lysobacterales</taxon>
        <taxon>Rhodanobacteraceae</taxon>
        <taxon>Dyella</taxon>
    </lineage>
</organism>
<keyword evidence="2" id="KW-1185">Reference proteome</keyword>
<name>A0ABQ1G5F7_9GAMM</name>
<dbReference type="Proteomes" id="UP000620046">
    <property type="component" value="Unassembled WGS sequence"/>
</dbReference>
<accession>A0ABQ1G5F7</accession>